<organism evidence="4 5">
    <name type="scientific">Nocardioides eburneiflavus</name>
    <dbReference type="NCBI Taxonomy" id="2518372"/>
    <lineage>
        <taxon>Bacteria</taxon>
        <taxon>Bacillati</taxon>
        <taxon>Actinomycetota</taxon>
        <taxon>Actinomycetes</taxon>
        <taxon>Propionibacteriales</taxon>
        <taxon>Nocardioidaceae</taxon>
        <taxon>Nocardioides</taxon>
    </lineage>
</organism>
<reference evidence="4 5" key="1">
    <citation type="submission" date="2019-04" db="EMBL/GenBank/DDBJ databases">
        <title>Three New Species of Nocardioides, Nocardioides euryhalodurans sp. nov., Nocardioides seonyuensis sp. nov. and Nocardioides eburneoflavus sp. nov. Isolated from Soil.</title>
        <authorList>
            <person name="Roh S.G."/>
            <person name="Lee C."/>
            <person name="Kim M.-K."/>
            <person name="Kim S.B."/>
        </authorList>
    </citation>
    <scope>NUCLEOTIDE SEQUENCE [LARGE SCALE GENOMIC DNA]</scope>
    <source>
        <strain evidence="4 5">MMS17-SY213</strain>
    </source>
</reference>
<name>A0A4Z1BND9_9ACTN</name>
<feature type="compositionally biased region" description="Low complexity" evidence="2">
    <location>
        <begin position="16"/>
        <end position="29"/>
    </location>
</feature>
<dbReference type="SUPFAM" id="SSF46894">
    <property type="entry name" value="C-terminal effector domain of the bipartite response regulators"/>
    <property type="match status" value="1"/>
</dbReference>
<proteinExistence type="predicted"/>
<sequence length="344" mass="37282">MAGRRRDQRGPVVRDAPAGGARPRPAARAAPRRRGRGTRGGPHVGDHARCGGAARRGRRAGWGDPDPGRVRGAGPAGVAIPHRSIPHPGVYVPRPWGYCGVMQRPTAPASRHVKVAIMEESELVVHGLRAMLEPHSALITVVAHRADGPAPLCDLTLYEPHRRTAGVRPAPQRFPTRMVAFGWDCSPEAVSTEMARGAAGFLSKWLPGRRLVWNLLQIADGRTVVDAWTGQAEAEKAAAEKWPLTQRETEVLSMIAAGKANREIAEETNLSINSVKSYIRGAYSKIEVSSRSQAVLWAIQHGLLMSSEPEPARPPMTRQPVRQQVRPVRQAAVPPVRPGMPAAR</sequence>
<dbReference type="PRINTS" id="PR00038">
    <property type="entry name" value="HTHLUXR"/>
</dbReference>
<dbReference type="Pfam" id="PF00196">
    <property type="entry name" value="GerE"/>
    <property type="match status" value="1"/>
</dbReference>
<dbReference type="OrthoDB" id="9816529at2"/>
<accession>A0A4Z1BND9</accession>
<dbReference type="EMBL" id="SRRO01000001">
    <property type="protein sequence ID" value="TGN62811.1"/>
    <property type="molecule type" value="Genomic_DNA"/>
</dbReference>
<dbReference type="AlphaFoldDB" id="A0A4Z1BND9"/>
<dbReference type="CDD" id="cd06170">
    <property type="entry name" value="LuxR_C_like"/>
    <property type="match status" value="1"/>
</dbReference>
<evidence type="ECO:0000259" key="3">
    <source>
        <dbReference type="PROSITE" id="PS50043"/>
    </source>
</evidence>
<dbReference type="Gene3D" id="3.40.50.2300">
    <property type="match status" value="1"/>
</dbReference>
<evidence type="ECO:0000256" key="2">
    <source>
        <dbReference type="SAM" id="MobiDB-lite"/>
    </source>
</evidence>
<keyword evidence="5" id="KW-1185">Reference proteome</keyword>
<feature type="region of interest" description="Disordered" evidence="2">
    <location>
        <begin position="307"/>
        <end position="344"/>
    </location>
</feature>
<dbReference type="PANTHER" id="PTHR43214">
    <property type="entry name" value="TWO-COMPONENT RESPONSE REGULATOR"/>
    <property type="match status" value="1"/>
</dbReference>
<dbReference type="InterPro" id="IPR000792">
    <property type="entry name" value="Tscrpt_reg_LuxR_C"/>
</dbReference>
<protein>
    <submittedName>
        <fullName evidence="4">Response regulator transcription factor</fullName>
    </submittedName>
</protein>
<dbReference type="InterPro" id="IPR016032">
    <property type="entry name" value="Sig_transdc_resp-reg_C-effctor"/>
</dbReference>
<gene>
    <name evidence="4" type="ORF">EXE59_01755</name>
</gene>
<feature type="compositionally biased region" description="Low complexity" evidence="2">
    <location>
        <begin position="62"/>
        <end position="79"/>
    </location>
</feature>
<dbReference type="SMART" id="SM00421">
    <property type="entry name" value="HTH_LUXR"/>
    <property type="match status" value="1"/>
</dbReference>
<comment type="caution">
    <text evidence="4">The sequence shown here is derived from an EMBL/GenBank/DDBJ whole genome shotgun (WGS) entry which is preliminary data.</text>
</comment>
<dbReference type="GO" id="GO:0006355">
    <property type="term" value="P:regulation of DNA-templated transcription"/>
    <property type="evidence" value="ECO:0007669"/>
    <property type="project" value="InterPro"/>
</dbReference>
<dbReference type="Proteomes" id="UP000297496">
    <property type="component" value="Unassembled WGS sequence"/>
</dbReference>
<evidence type="ECO:0000256" key="1">
    <source>
        <dbReference type="ARBA" id="ARBA00023125"/>
    </source>
</evidence>
<feature type="compositionally biased region" description="Low complexity" evidence="2">
    <location>
        <begin position="318"/>
        <end position="334"/>
    </location>
</feature>
<feature type="region of interest" description="Disordered" evidence="2">
    <location>
        <begin position="1"/>
        <end position="81"/>
    </location>
</feature>
<dbReference type="PROSITE" id="PS50043">
    <property type="entry name" value="HTH_LUXR_2"/>
    <property type="match status" value="1"/>
</dbReference>
<dbReference type="InterPro" id="IPR039420">
    <property type="entry name" value="WalR-like"/>
</dbReference>
<feature type="domain" description="HTH luxR-type" evidence="3">
    <location>
        <begin position="237"/>
        <end position="302"/>
    </location>
</feature>
<evidence type="ECO:0000313" key="5">
    <source>
        <dbReference type="Proteomes" id="UP000297496"/>
    </source>
</evidence>
<dbReference type="GO" id="GO:0003677">
    <property type="term" value="F:DNA binding"/>
    <property type="evidence" value="ECO:0007669"/>
    <property type="project" value="UniProtKB-KW"/>
</dbReference>
<evidence type="ECO:0000313" key="4">
    <source>
        <dbReference type="EMBL" id="TGN62811.1"/>
    </source>
</evidence>
<keyword evidence="1" id="KW-0238">DNA-binding</keyword>